<feature type="non-terminal residue" evidence="2">
    <location>
        <position position="1"/>
    </location>
</feature>
<accession>A0A382VGH9</accession>
<sequence length="22" mass="2583">VALRPAIHKPDGQADQQRKYQY</sequence>
<proteinExistence type="predicted"/>
<organism evidence="2">
    <name type="scientific">marine metagenome</name>
    <dbReference type="NCBI Taxonomy" id="408172"/>
    <lineage>
        <taxon>unclassified sequences</taxon>
        <taxon>metagenomes</taxon>
        <taxon>ecological metagenomes</taxon>
    </lineage>
</organism>
<protein>
    <submittedName>
        <fullName evidence="2">Uncharacterized protein</fullName>
    </submittedName>
</protein>
<dbReference type="EMBL" id="UINC01151409">
    <property type="protein sequence ID" value="SVD44998.1"/>
    <property type="molecule type" value="Genomic_DNA"/>
</dbReference>
<feature type="region of interest" description="Disordered" evidence="1">
    <location>
        <begin position="1"/>
        <end position="22"/>
    </location>
</feature>
<gene>
    <name evidence="2" type="ORF">METZ01_LOCUS397852</name>
</gene>
<dbReference type="AlphaFoldDB" id="A0A382VGH9"/>
<evidence type="ECO:0000313" key="2">
    <source>
        <dbReference type="EMBL" id="SVD44998.1"/>
    </source>
</evidence>
<reference evidence="2" key="1">
    <citation type="submission" date="2018-05" db="EMBL/GenBank/DDBJ databases">
        <authorList>
            <person name="Lanie J.A."/>
            <person name="Ng W.-L."/>
            <person name="Kazmierczak K.M."/>
            <person name="Andrzejewski T.M."/>
            <person name="Davidsen T.M."/>
            <person name="Wayne K.J."/>
            <person name="Tettelin H."/>
            <person name="Glass J.I."/>
            <person name="Rusch D."/>
            <person name="Podicherti R."/>
            <person name="Tsui H.-C.T."/>
            <person name="Winkler M.E."/>
        </authorList>
    </citation>
    <scope>NUCLEOTIDE SEQUENCE</scope>
</reference>
<evidence type="ECO:0000256" key="1">
    <source>
        <dbReference type="SAM" id="MobiDB-lite"/>
    </source>
</evidence>
<name>A0A382VGH9_9ZZZZ</name>
<feature type="compositionally biased region" description="Basic and acidic residues" evidence="1">
    <location>
        <begin position="8"/>
        <end position="22"/>
    </location>
</feature>